<evidence type="ECO:0000313" key="2">
    <source>
        <dbReference type="EMBL" id="ORY29090.1"/>
    </source>
</evidence>
<dbReference type="Proteomes" id="UP000193642">
    <property type="component" value="Unassembled WGS sequence"/>
</dbReference>
<dbReference type="PANTHER" id="PTHR33129">
    <property type="entry name" value="PROTEIN KINASE DOMAIN-CONTAINING PROTEIN-RELATED"/>
    <property type="match status" value="1"/>
</dbReference>
<keyword evidence="1" id="KW-1133">Transmembrane helix</keyword>
<keyword evidence="1" id="KW-0472">Membrane</keyword>
<evidence type="ECO:0000256" key="1">
    <source>
        <dbReference type="SAM" id="Phobius"/>
    </source>
</evidence>
<dbReference type="AlphaFoldDB" id="A0A1Y2B3F7"/>
<dbReference type="PANTHER" id="PTHR33129:SF1">
    <property type="entry name" value="ATP-BINDING PROTEIN"/>
    <property type="match status" value="1"/>
</dbReference>
<dbReference type="OrthoDB" id="2161535at2759"/>
<keyword evidence="3" id="KW-1185">Reference proteome</keyword>
<sequence>MPRSFVNVNCIVVITRIKVTEMEDLSELQRAVKASLCLNTGYALIQLSAGTTQITDLDDIPAVYFQVGGLSLDVTTIPPPKVARSLPFTDSDSPYPFTTKLCIVDYRLIPDLTHNLNAFKSAQLCDGCIVSAYHELLPYPQNQIQKVYVRKCYEDVFTLLMTEIESGLTWFAISGTPGIGKSFFFVYILYRLMKRINGSSCMPSGASSAYSSLSFNPTRIIYQTDDTFWCYELKACAVFAISKRGMYQFKFVAVASNYVWERLSKKLKAQIVLKNVEDEPVTL</sequence>
<keyword evidence="1" id="KW-0812">Transmembrane</keyword>
<protein>
    <recommendedName>
        <fullName evidence="4">Crinkler (CRN) family protein</fullName>
    </recommendedName>
</protein>
<proteinExistence type="predicted"/>
<dbReference type="EMBL" id="MCGO01000090">
    <property type="protein sequence ID" value="ORY29090.1"/>
    <property type="molecule type" value="Genomic_DNA"/>
</dbReference>
<accession>A0A1Y2B3F7</accession>
<dbReference type="InterPro" id="IPR052980">
    <property type="entry name" value="Crinkler_effector"/>
</dbReference>
<feature type="transmembrane region" description="Helical" evidence="1">
    <location>
        <begin position="168"/>
        <end position="190"/>
    </location>
</feature>
<dbReference type="STRING" id="329046.A0A1Y2B3F7"/>
<reference evidence="2 3" key="1">
    <citation type="submission" date="2016-07" db="EMBL/GenBank/DDBJ databases">
        <title>Pervasive Adenine N6-methylation of Active Genes in Fungi.</title>
        <authorList>
            <consortium name="DOE Joint Genome Institute"/>
            <person name="Mondo S.J."/>
            <person name="Dannebaum R.O."/>
            <person name="Kuo R.C."/>
            <person name="Labutti K."/>
            <person name="Haridas S."/>
            <person name="Kuo A."/>
            <person name="Salamov A."/>
            <person name="Ahrendt S.R."/>
            <person name="Lipzen A."/>
            <person name="Sullivan W."/>
            <person name="Andreopoulos W.B."/>
            <person name="Clum A."/>
            <person name="Lindquist E."/>
            <person name="Daum C."/>
            <person name="Ramamoorthy G.K."/>
            <person name="Gryganskyi A."/>
            <person name="Culley D."/>
            <person name="Magnuson J.K."/>
            <person name="James T.Y."/>
            <person name="O'Malley M.A."/>
            <person name="Stajich J.E."/>
            <person name="Spatafora J.W."/>
            <person name="Visel A."/>
            <person name="Grigoriev I.V."/>
        </authorList>
    </citation>
    <scope>NUCLEOTIDE SEQUENCE [LARGE SCALE GENOMIC DNA]</scope>
    <source>
        <strain evidence="2 3">JEL800</strain>
    </source>
</reference>
<name>A0A1Y2B3F7_9FUNG</name>
<gene>
    <name evidence="2" type="ORF">BCR33DRAFT_857848</name>
</gene>
<organism evidence="2 3">
    <name type="scientific">Rhizoclosmatium globosum</name>
    <dbReference type="NCBI Taxonomy" id="329046"/>
    <lineage>
        <taxon>Eukaryota</taxon>
        <taxon>Fungi</taxon>
        <taxon>Fungi incertae sedis</taxon>
        <taxon>Chytridiomycota</taxon>
        <taxon>Chytridiomycota incertae sedis</taxon>
        <taxon>Chytridiomycetes</taxon>
        <taxon>Chytridiales</taxon>
        <taxon>Chytriomycetaceae</taxon>
        <taxon>Rhizoclosmatium</taxon>
    </lineage>
</organism>
<evidence type="ECO:0008006" key="4">
    <source>
        <dbReference type="Google" id="ProtNLM"/>
    </source>
</evidence>
<comment type="caution">
    <text evidence="2">The sequence shown here is derived from an EMBL/GenBank/DDBJ whole genome shotgun (WGS) entry which is preliminary data.</text>
</comment>
<evidence type="ECO:0000313" key="3">
    <source>
        <dbReference type="Proteomes" id="UP000193642"/>
    </source>
</evidence>